<dbReference type="OrthoDB" id="9806388at2"/>
<dbReference type="SUPFAM" id="SSF55920">
    <property type="entry name" value="Creatinase/aminopeptidase"/>
    <property type="match status" value="1"/>
</dbReference>
<dbReference type="STRING" id="435908.IDSA_09855"/>
<comment type="function">
    <text evidence="7">Splits dipeptides with a prolyl residue in the C-terminal position.</text>
</comment>
<evidence type="ECO:0000256" key="4">
    <source>
        <dbReference type="ARBA" id="ARBA00022997"/>
    </source>
</evidence>
<dbReference type="GO" id="GO:0004177">
    <property type="term" value="F:aminopeptidase activity"/>
    <property type="evidence" value="ECO:0007669"/>
    <property type="project" value="TreeGrafter"/>
</dbReference>
<dbReference type="Proteomes" id="UP000054363">
    <property type="component" value="Unassembled WGS sequence"/>
</dbReference>
<keyword evidence="11" id="KW-1185">Reference proteome</keyword>
<protein>
    <recommendedName>
        <fullName evidence="7">Xaa-Pro dipeptidase</fullName>
        <shortName evidence="7">X-Pro dipeptidase</shortName>
        <ecNumber evidence="7">3.4.13.9</ecNumber>
    </recommendedName>
    <alternativeName>
        <fullName evidence="7">Imidodipeptidase</fullName>
    </alternativeName>
    <alternativeName>
        <fullName evidence="7">Proline dipeptidase</fullName>
        <shortName evidence="7">Prolidase</shortName>
    </alternativeName>
</protein>
<comment type="catalytic activity">
    <reaction evidence="7">
        <text>Xaa-L-Pro dipeptide + H2O = an L-alpha-amino acid + L-proline</text>
        <dbReference type="Rhea" id="RHEA:76407"/>
        <dbReference type="ChEBI" id="CHEBI:15377"/>
        <dbReference type="ChEBI" id="CHEBI:59869"/>
        <dbReference type="ChEBI" id="CHEBI:60039"/>
        <dbReference type="ChEBI" id="CHEBI:195196"/>
        <dbReference type="EC" id="3.4.13.9"/>
    </reaction>
</comment>
<feature type="binding site" evidence="7">
    <location>
        <position position="415"/>
    </location>
    <ligand>
        <name>Mn(2+)</name>
        <dbReference type="ChEBI" id="CHEBI:29035"/>
        <label>2</label>
    </ligand>
</feature>
<dbReference type="eggNOG" id="COG0006">
    <property type="taxonomic scope" value="Bacteria"/>
</dbReference>
<gene>
    <name evidence="7" type="primary">pepQ</name>
    <name evidence="10" type="ORF">IDSA_09855</name>
</gene>
<dbReference type="NCBIfam" id="NF010133">
    <property type="entry name" value="PRK13607.1"/>
    <property type="match status" value="1"/>
</dbReference>
<dbReference type="InterPro" id="IPR048819">
    <property type="entry name" value="PepQ_N"/>
</dbReference>
<evidence type="ECO:0000256" key="6">
    <source>
        <dbReference type="ARBA" id="ARBA00023211"/>
    </source>
</evidence>
<feature type="binding site" evidence="7">
    <location>
        <position position="415"/>
    </location>
    <ligand>
        <name>Mn(2+)</name>
        <dbReference type="ChEBI" id="CHEBI:29035"/>
        <label>1</label>
    </ligand>
</feature>
<feature type="binding site" evidence="7">
    <location>
        <position position="253"/>
    </location>
    <ligand>
        <name>Mn(2+)</name>
        <dbReference type="ChEBI" id="CHEBI:29035"/>
        <label>2</label>
    </ligand>
</feature>
<dbReference type="InterPro" id="IPR001131">
    <property type="entry name" value="Peptidase_M24B_aminopep-P_CS"/>
</dbReference>
<dbReference type="GO" id="GO:0008235">
    <property type="term" value="F:metalloexopeptidase activity"/>
    <property type="evidence" value="ECO:0007669"/>
    <property type="project" value="UniProtKB-UniRule"/>
</dbReference>
<dbReference type="InterPro" id="IPR022846">
    <property type="entry name" value="X_Pro_dipept"/>
</dbReference>
<keyword evidence="1 7" id="KW-0645">Protease</keyword>
<keyword evidence="5 7" id="KW-0482">Metalloprotease</keyword>
<dbReference type="Pfam" id="PF00557">
    <property type="entry name" value="Peptidase_M24"/>
    <property type="match status" value="1"/>
</dbReference>
<feature type="binding site" evidence="7">
    <location>
        <position position="253"/>
    </location>
    <ligand>
        <name>Mn(2+)</name>
        <dbReference type="ChEBI" id="CHEBI:29035"/>
        <label>1</label>
    </ligand>
</feature>
<name>A0A094ITC2_9GAMM</name>
<dbReference type="GO" id="GO:0005829">
    <property type="term" value="C:cytosol"/>
    <property type="evidence" value="ECO:0007669"/>
    <property type="project" value="TreeGrafter"/>
</dbReference>
<dbReference type="Gene3D" id="3.40.350.10">
    <property type="entry name" value="Creatinase/prolidase N-terminal domain"/>
    <property type="match status" value="1"/>
</dbReference>
<keyword evidence="6 7" id="KW-0464">Manganese</keyword>
<comment type="similarity">
    <text evidence="7">Belongs to the peptidase M24B family. Bacterial-type prolidase subfamily.</text>
</comment>
<dbReference type="PANTHER" id="PTHR43226">
    <property type="entry name" value="XAA-PRO AMINOPEPTIDASE 3"/>
    <property type="match status" value="1"/>
</dbReference>
<dbReference type="GO" id="GO:0016795">
    <property type="term" value="F:phosphoric triester hydrolase activity"/>
    <property type="evidence" value="ECO:0007669"/>
    <property type="project" value="InterPro"/>
</dbReference>
<evidence type="ECO:0000313" key="10">
    <source>
        <dbReference type="EMBL" id="KFZ30362.1"/>
    </source>
</evidence>
<feature type="binding site" evidence="7">
    <location>
        <position position="379"/>
    </location>
    <ligand>
        <name>Mn(2+)</name>
        <dbReference type="ChEBI" id="CHEBI:29035"/>
        <label>1</label>
    </ligand>
</feature>
<dbReference type="GO" id="GO:0006508">
    <property type="term" value="P:proteolysis"/>
    <property type="evidence" value="ECO:0007669"/>
    <property type="project" value="UniProtKB-KW"/>
</dbReference>
<evidence type="ECO:0000256" key="1">
    <source>
        <dbReference type="ARBA" id="ARBA00022670"/>
    </source>
</evidence>
<dbReference type="InterPro" id="IPR036005">
    <property type="entry name" value="Creatinase/aminopeptidase-like"/>
</dbReference>
<keyword evidence="4 7" id="KW-0224">Dipeptidase</keyword>
<dbReference type="InterPro" id="IPR052433">
    <property type="entry name" value="X-Pro_dipept-like"/>
</dbReference>
<evidence type="ECO:0000256" key="3">
    <source>
        <dbReference type="ARBA" id="ARBA00022801"/>
    </source>
</evidence>
<proteinExistence type="inferred from homology"/>
<reference evidence="10 11" key="1">
    <citation type="submission" date="2014-06" db="EMBL/GenBank/DDBJ databases">
        <title>The draft genome sequence of Idiomarina salinarum ISL-52.</title>
        <authorList>
            <person name="Du J."/>
            <person name="Shao Z."/>
        </authorList>
    </citation>
    <scope>NUCLEOTIDE SEQUENCE [LARGE SCALE GENOMIC DNA]</scope>
    <source>
        <strain evidence="10 11">ISL-52</strain>
    </source>
</reference>
<keyword evidence="2 7" id="KW-0479">Metal-binding</keyword>
<evidence type="ECO:0000256" key="7">
    <source>
        <dbReference type="HAMAP-Rule" id="MF_01279"/>
    </source>
</evidence>
<sequence>MSAYADHIATVRARFDAALEASNFDSVLVYAGQPRLAFLDDNPYPYRVNPLFKYWIPVTQSPKSALFYQPGQKPVVFLFQPRDFWHAQAQVPKEEWQDYVELVIVDDQKKIESHLGDKLKDAALLGEDFAEPVASWPVKAWNPQALLDHLHFHRAIKTDWEVQNLRVANERAAKAHLAARAAFFAGASELEIHQAYLRAINFRESEVPYNSIVALNDHGAILHYDIYDTEAPADPARSFLIDAGATYRGYCADITRTYARDEKGFFQDLIDAVDEAQQDLLKEIKPGRDYYELHVSQHLKISAILSRFGFVEGSAESIYEQGYSSAFFPHGLGHFIGLQVHDVGGYLRNDRGDSYDRDVRHPFLRLLRPVEAGQVFTIEPGLYVVDQLLEDFSGNKDFNWDRIAELRPYGGVRIEDSIVVGENGNNENLTRDAFEKLKN</sequence>
<accession>A0A094ITC2</accession>
<dbReference type="GO" id="GO:0046872">
    <property type="term" value="F:metal ion binding"/>
    <property type="evidence" value="ECO:0007669"/>
    <property type="project" value="UniProtKB-KW"/>
</dbReference>
<dbReference type="PANTHER" id="PTHR43226:SF8">
    <property type="entry name" value="XAA-PRO DIPEPTIDASE"/>
    <property type="match status" value="1"/>
</dbReference>
<evidence type="ECO:0000313" key="11">
    <source>
        <dbReference type="Proteomes" id="UP000054363"/>
    </source>
</evidence>
<comment type="caution">
    <text evidence="10">The sequence shown here is derived from an EMBL/GenBank/DDBJ whole genome shotgun (WGS) entry which is preliminary data.</text>
</comment>
<comment type="cofactor">
    <cofactor evidence="7">
        <name>Mn(2+)</name>
        <dbReference type="ChEBI" id="CHEBI:29035"/>
    </cofactor>
    <text evidence="7">Binds 2 manganese ions per subunit.</text>
</comment>
<dbReference type="InterPro" id="IPR000994">
    <property type="entry name" value="Pept_M24"/>
</dbReference>
<feature type="binding site" evidence="7">
    <location>
        <position position="334"/>
    </location>
    <ligand>
        <name>Mn(2+)</name>
        <dbReference type="ChEBI" id="CHEBI:29035"/>
        <label>1</label>
    </ligand>
</feature>
<dbReference type="EC" id="3.4.13.9" evidence="7"/>
<dbReference type="EMBL" id="JPER01000005">
    <property type="protein sequence ID" value="KFZ30362.1"/>
    <property type="molecule type" value="Genomic_DNA"/>
</dbReference>
<dbReference type="GO" id="GO:0102009">
    <property type="term" value="F:proline dipeptidase activity"/>
    <property type="evidence" value="ECO:0007669"/>
    <property type="project" value="UniProtKB-EC"/>
</dbReference>
<organism evidence="10 11">
    <name type="scientific">Pseudidiomarina salinarum</name>
    <dbReference type="NCBI Taxonomy" id="435908"/>
    <lineage>
        <taxon>Bacteria</taxon>
        <taxon>Pseudomonadati</taxon>
        <taxon>Pseudomonadota</taxon>
        <taxon>Gammaproteobacteria</taxon>
        <taxon>Alteromonadales</taxon>
        <taxon>Idiomarinaceae</taxon>
        <taxon>Pseudidiomarina</taxon>
    </lineage>
</organism>
<evidence type="ECO:0000259" key="9">
    <source>
        <dbReference type="Pfam" id="PF21216"/>
    </source>
</evidence>
<dbReference type="RefSeq" id="WP_034776296.1">
    <property type="nucleotide sequence ID" value="NZ_JPER01000005.1"/>
</dbReference>
<dbReference type="PROSITE" id="PS00491">
    <property type="entry name" value="PROLINE_PEPTIDASE"/>
    <property type="match status" value="1"/>
</dbReference>
<dbReference type="Gene3D" id="3.90.230.10">
    <property type="entry name" value="Creatinase/methionine aminopeptidase superfamily"/>
    <property type="match status" value="1"/>
</dbReference>
<evidence type="ECO:0000256" key="2">
    <source>
        <dbReference type="ARBA" id="ARBA00022723"/>
    </source>
</evidence>
<dbReference type="Pfam" id="PF21216">
    <property type="entry name" value="PepQ_N"/>
    <property type="match status" value="1"/>
</dbReference>
<dbReference type="AlphaFoldDB" id="A0A094ITC2"/>
<feature type="binding site" evidence="7">
    <location>
        <position position="242"/>
    </location>
    <ligand>
        <name>Mn(2+)</name>
        <dbReference type="ChEBI" id="CHEBI:29035"/>
        <label>2</label>
    </ligand>
</feature>
<evidence type="ECO:0000256" key="5">
    <source>
        <dbReference type="ARBA" id="ARBA00023049"/>
    </source>
</evidence>
<keyword evidence="3 7" id="KW-0378">Hydrolase</keyword>
<evidence type="ECO:0000259" key="8">
    <source>
        <dbReference type="Pfam" id="PF00557"/>
    </source>
</evidence>
<dbReference type="HAMAP" id="MF_01279">
    <property type="entry name" value="X_Pro_dipeptid"/>
    <property type="match status" value="1"/>
</dbReference>
<feature type="domain" description="Xaa-Pro dipeptidase N-terminal" evidence="9">
    <location>
        <begin position="3"/>
        <end position="152"/>
    </location>
</feature>
<feature type="domain" description="Peptidase M24" evidence="8">
    <location>
        <begin position="164"/>
        <end position="422"/>
    </location>
</feature>
<dbReference type="InterPro" id="IPR029149">
    <property type="entry name" value="Creatin/AminoP/Spt16_N"/>
</dbReference>